<sequence>MTVLHIAYATDWEAAQHTGEYRISTRGRTLEQEGFIHCSATRAQARTVTELFYADVTEPLLLLEIDPTGLDIRYEVPEGAHEAFPHLYGPLPTSSVSAVYEHNTR</sequence>
<dbReference type="Pfam" id="PF06108">
    <property type="entry name" value="DUF952"/>
    <property type="match status" value="1"/>
</dbReference>
<name>A0A7W5Y572_9ACTN</name>
<dbReference type="AlphaFoldDB" id="A0A7W5Y572"/>
<dbReference type="RefSeq" id="WP_183643651.1">
    <property type="nucleotide sequence ID" value="NZ_JACIBV010000001.1"/>
</dbReference>
<dbReference type="SUPFAM" id="SSF56399">
    <property type="entry name" value="ADP-ribosylation"/>
    <property type="match status" value="1"/>
</dbReference>
<dbReference type="InterPro" id="IPR009297">
    <property type="entry name" value="DUF952"/>
</dbReference>
<keyword evidence="1" id="KW-0808">Transferase</keyword>
<keyword evidence="2" id="KW-1185">Reference proteome</keyword>
<dbReference type="EC" id="2.5.1.18" evidence="1"/>
<dbReference type="EMBL" id="JACIBV010000001">
    <property type="protein sequence ID" value="MBB3724971.1"/>
    <property type="molecule type" value="Genomic_DNA"/>
</dbReference>
<dbReference type="PANTHER" id="PTHR34129:SF1">
    <property type="entry name" value="DUF952 DOMAIN-CONTAINING PROTEIN"/>
    <property type="match status" value="1"/>
</dbReference>
<gene>
    <name evidence="1" type="ORF">FHR33_000831</name>
</gene>
<organism evidence="1 2">
    <name type="scientific">Nonomuraea dietziae</name>
    <dbReference type="NCBI Taxonomy" id="65515"/>
    <lineage>
        <taxon>Bacteria</taxon>
        <taxon>Bacillati</taxon>
        <taxon>Actinomycetota</taxon>
        <taxon>Actinomycetes</taxon>
        <taxon>Streptosporangiales</taxon>
        <taxon>Streptosporangiaceae</taxon>
        <taxon>Nonomuraea</taxon>
    </lineage>
</organism>
<dbReference type="Gene3D" id="3.20.170.20">
    <property type="entry name" value="Protein of unknown function DUF952"/>
    <property type="match status" value="1"/>
</dbReference>
<evidence type="ECO:0000313" key="1">
    <source>
        <dbReference type="EMBL" id="MBB3724971.1"/>
    </source>
</evidence>
<accession>A0A7W5Y572</accession>
<dbReference type="GeneID" id="95387434"/>
<dbReference type="Proteomes" id="UP000579945">
    <property type="component" value="Unassembled WGS sequence"/>
</dbReference>
<proteinExistence type="predicted"/>
<dbReference type="GO" id="GO:0004364">
    <property type="term" value="F:glutathione transferase activity"/>
    <property type="evidence" value="ECO:0007669"/>
    <property type="project" value="UniProtKB-EC"/>
</dbReference>
<comment type="caution">
    <text evidence="1">The sequence shown here is derived from an EMBL/GenBank/DDBJ whole genome shotgun (WGS) entry which is preliminary data.</text>
</comment>
<evidence type="ECO:0000313" key="2">
    <source>
        <dbReference type="Proteomes" id="UP000579945"/>
    </source>
</evidence>
<reference evidence="1 2" key="1">
    <citation type="submission" date="2020-08" db="EMBL/GenBank/DDBJ databases">
        <title>Sequencing the genomes of 1000 actinobacteria strains.</title>
        <authorList>
            <person name="Klenk H.-P."/>
        </authorList>
    </citation>
    <scope>NUCLEOTIDE SEQUENCE [LARGE SCALE GENOMIC DNA]</scope>
    <source>
        <strain evidence="1 2">DSM 44320</strain>
    </source>
</reference>
<dbReference type="PANTHER" id="PTHR34129">
    <property type="entry name" value="BLR1139 PROTEIN"/>
    <property type="match status" value="1"/>
</dbReference>
<protein>
    <submittedName>
        <fullName evidence="1">Glutathione S-transferase</fullName>
        <ecNumber evidence="1">2.5.1.18</ecNumber>
    </submittedName>
</protein>